<dbReference type="Proteomes" id="UP000434916">
    <property type="component" value="Unassembled WGS sequence"/>
</dbReference>
<proteinExistence type="predicted"/>
<evidence type="ECO:0000313" key="1">
    <source>
        <dbReference type="EMBL" id="MTU40319.1"/>
    </source>
</evidence>
<evidence type="ECO:0000313" key="2">
    <source>
        <dbReference type="Proteomes" id="UP000434916"/>
    </source>
</evidence>
<reference evidence="1 2" key="1">
    <citation type="journal article" date="2019" name="Nat. Med.">
        <title>A library of human gut bacterial isolates paired with longitudinal multiomics data enables mechanistic microbiome research.</title>
        <authorList>
            <person name="Poyet M."/>
            <person name="Groussin M."/>
            <person name="Gibbons S.M."/>
            <person name="Avila-Pacheco J."/>
            <person name="Jiang X."/>
            <person name="Kearney S.M."/>
            <person name="Perrotta A.R."/>
            <person name="Berdy B."/>
            <person name="Zhao S."/>
            <person name="Lieberman T.D."/>
            <person name="Swanson P.K."/>
            <person name="Smith M."/>
            <person name="Roesemann S."/>
            <person name="Alexander J.E."/>
            <person name="Rich S.A."/>
            <person name="Livny J."/>
            <person name="Vlamakis H."/>
            <person name="Clish C."/>
            <person name="Bullock K."/>
            <person name="Deik A."/>
            <person name="Scott J."/>
            <person name="Pierce K.A."/>
            <person name="Xavier R.J."/>
            <person name="Alm E.J."/>
        </authorList>
    </citation>
    <scope>NUCLEOTIDE SEQUENCE [LARGE SCALE GENOMIC DNA]</scope>
    <source>
        <strain evidence="1 2">BIOML-A29</strain>
    </source>
</reference>
<evidence type="ECO:0008006" key="3">
    <source>
        <dbReference type="Google" id="ProtNLM"/>
    </source>
</evidence>
<name>A0ABW9SCA3_9BACT</name>
<protein>
    <recommendedName>
        <fullName evidence="3">Terminase</fullName>
    </recommendedName>
</protein>
<keyword evidence="2" id="KW-1185">Reference proteome</keyword>
<comment type="caution">
    <text evidence="1">The sequence shown here is derived from an EMBL/GenBank/DDBJ whole genome shotgun (WGS) entry which is preliminary data.</text>
</comment>
<dbReference type="InterPro" id="IPR027417">
    <property type="entry name" value="P-loop_NTPase"/>
</dbReference>
<dbReference type="Gene3D" id="3.30.420.240">
    <property type="match status" value="1"/>
</dbReference>
<organism evidence="1 2">
    <name type="scientific">Parabacteroides merdae</name>
    <dbReference type="NCBI Taxonomy" id="46503"/>
    <lineage>
        <taxon>Bacteria</taxon>
        <taxon>Pseudomonadati</taxon>
        <taxon>Bacteroidota</taxon>
        <taxon>Bacteroidia</taxon>
        <taxon>Bacteroidales</taxon>
        <taxon>Tannerellaceae</taxon>
        <taxon>Parabacteroides</taxon>
    </lineage>
</organism>
<accession>A0ABW9SCA3</accession>
<dbReference type="RefSeq" id="WP_155144069.1">
    <property type="nucleotide sequence ID" value="NZ_WNCP01000016.1"/>
</dbReference>
<sequence>MHDIHNDFKIENILEENRKRHEIINAPYNPVTGLGAVGERKKISIKDSPIGDMYLPVELIKENLFIRRLAKYGFKGYIIRFIKEVEYSEEALNQLWIEFIKYRIIYDFEYWAYSFIFIKDKVSPKDIPFKLNRAQRRVLNKLEKLRKAGKPIKFILLKARQWGGSTLVQIYMLWIMLVHRRNWNTVICGDVETQSRNVRAMITKALNKYPSYLLGETVKFTPFEGSSKNKVIQNTNCVVSIGSFQKPDTLRSGDISGAHLTEIGLWRATPGKKPEDLIQSISGSIYDTAYTILGLESTAKGVGNFFHRTWQQAVKGKNNLLPIFVAWFDIDIYSIPIDNHEEFIHSMDEYEWDLWKLGATLEAIAWYREKKKDMKDIWRMNSEYPSTPTEAFQSTGRRRFRLSDTLKLRETCIDPIFHGEISGSEETGVESLQNLRLSKEEMGCLSIWKMPDKSKRYRNRYIVVMDVGGVSDEADYTDITVFDRYWMMDGGIPEVVAEWHGHIDHDKGAWKAVQMATFYADEEDAMVVIESNTLETEGTEGNNFEYILDEIAGHYSNLYCRTPADQIRQGAPAKWGFHTNTSTKPMVISHQAKAIRDSLYIERCEEAVDEHDTFEIKEDGKTMGAVEGMHDDRLMTRAIGVWICYRIDLPFAVNTPIATPTRKVISEATI</sequence>
<gene>
    <name evidence="1" type="ORF">GMD82_12800</name>
</gene>
<dbReference type="EMBL" id="WNCN01000016">
    <property type="protein sequence ID" value="MTU40319.1"/>
    <property type="molecule type" value="Genomic_DNA"/>
</dbReference>
<dbReference type="Gene3D" id="3.40.50.300">
    <property type="entry name" value="P-loop containing nucleotide triphosphate hydrolases"/>
    <property type="match status" value="1"/>
</dbReference>